<sequence length="189" mass="22297">PVKLKPEDIMIFDPEETGVRTFILRFQQISHIYGEESVLMVLPRCLRGEALEWHIGLEPETIQDMNEGLYFWETELLKQFGKSRQQAMQEALYLRYRFSNRHTLSISSYFTRKIALLREAGINDQIQLVHHLFDGLEAQLQVTCPIDEFADDFPTLNEFRRKVKNQEASSFKLWSLQRQAAYNLQILRS</sequence>
<name>A0A1J9Q5A1_9EURO</name>
<evidence type="ECO:0000313" key="2">
    <source>
        <dbReference type="Proteomes" id="UP000242791"/>
    </source>
</evidence>
<dbReference type="Proteomes" id="UP000242791">
    <property type="component" value="Unassembled WGS sequence"/>
</dbReference>
<gene>
    <name evidence="1" type="ORF">ACJ73_05367</name>
</gene>
<organism evidence="1 2">
    <name type="scientific">Blastomyces percursus</name>
    <dbReference type="NCBI Taxonomy" id="1658174"/>
    <lineage>
        <taxon>Eukaryota</taxon>
        <taxon>Fungi</taxon>
        <taxon>Dikarya</taxon>
        <taxon>Ascomycota</taxon>
        <taxon>Pezizomycotina</taxon>
        <taxon>Eurotiomycetes</taxon>
        <taxon>Eurotiomycetidae</taxon>
        <taxon>Onygenales</taxon>
        <taxon>Ajellomycetaceae</taxon>
        <taxon>Blastomyces</taxon>
    </lineage>
</organism>
<proteinExistence type="predicted"/>
<protein>
    <recommendedName>
        <fullName evidence="3">Retrotransposon gag domain-containing protein</fullName>
    </recommendedName>
</protein>
<dbReference type="VEuPathDB" id="FungiDB:ACJ73_05367"/>
<comment type="caution">
    <text evidence="1">The sequence shown here is derived from an EMBL/GenBank/DDBJ whole genome shotgun (WGS) entry which is preliminary data.</text>
</comment>
<accession>A0A1J9Q5A1</accession>
<reference evidence="1 2" key="1">
    <citation type="submission" date="2015-08" db="EMBL/GenBank/DDBJ databases">
        <title>Emmonsia species relationships and genome sequence.</title>
        <authorList>
            <person name="Cuomo C.A."/>
            <person name="Schwartz I.S."/>
            <person name="Kenyon C."/>
            <person name="De Hoog G.S."/>
            <person name="Govender N.P."/>
            <person name="Botha A."/>
            <person name="Moreno L."/>
            <person name="De Vries M."/>
            <person name="Munoz J.F."/>
            <person name="Stielow J.B."/>
        </authorList>
    </citation>
    <scope>NUCLEOTIDE SEQUENCE [LARGE SCALE GENOMIC DNA]</scope>
    <source>
        <strain evidence="1 2">EI222</strain>
    </source>
</reference>
<keyword evidence="2" id="KW-1185">Reference proteome</keyword>
<evidence type="ECO:0008006" key="3">
    <source>
        <dbReference type="Google" id="ProtNLM"/>
    </source>
</evidence>
<dbReference type="OrthoDB" id="4188289at2759"/>
<evidence type="ECO:0000313" key="1">
    <source>
        <dbReference type="EMBL" id="OJD23282.1"/>
    </source>
</evidence>
<feature type="non-terminal residue" evidence="1">
    <location>
        <position position="1"/>
    </location>
</feature>
<dbReference type="EMBL" id="LGTZ01000832">
    <property type="protein sequence ID" value="OJD23282.1"/>
    <property type="molecule type" value="Genomic_DNA"/>
</dbReference>
<dbReference type="AlphaFoldDB" id="A0A1J9Q5A1"/>